<gene>
    <name evidence="3" type="ORF">V5O48_018014</name>
</gene>
<evidence type="ECO:0008006" key="5">
    <source>
        <dbReference type="Google" id="ProtNLM"/>
    </source>
</evidence>
<protein>
    <recommendedName>
        <fullName evidence="5">Integrase</fullName>
    </recommendedName>
</protein>
<accession>A0ABR3EMC6</accession>
<dbReference type="EMBL" id="JBAHYK010003032">
    <property type="protein sequence ID" value="KAL0564041.1"/>
    <property type="molecule type" value="Genomic_DNA"/>
</dbReference>
<keyword evidence="4" id="KW-1185">Reference proteome</keyword>
<evidence type="ECO:0000256" key="2">
    <source>
        <dbReference type="SAM" id="MobiDB-lite"/>
    </source>
</evidence>
<proteinExistence type="predicted"/>
<reference evidence="3 4" key="1">
    <citation type="submission" date="2024-02" db="EMBL/GenBank/DDBJ databases">
        <title>A draft genome for the cacao thread blight pathogen Marasmius crinis-equi.</title>
        <authorList>
            <person name="Cohen S.P."/>
            <person name="Baruah I.K."/>
            <person name="Amoako-Attah I."/>
            <person name="Bukari Y."/>
            <person name="Meinhardt L.W."/>
            <person name="Bailey B.A."/>
        </authorList>
    </citation>
    <scope>NUCLEOTIDE SEQUENCE [LARGE SCALE GENOMIC DNA]</scope>
    <source>
        <strain evidence="3 4">GH-76</strain>
    </source>
</reference>
<dbReference type="SUPFAM" id="SSF47823">
    <property type="entry name" value="lambda integrase-like, N-terminal domain"/>
    <property type="match status" value="1"/>
</dbReference>
<dbReference type="Proteomes" id="UP001465976">
    <property type="component" value="Unassembled WGS sequence"/>
</dbReference>
<name>A0ABR3EMC6_9AGAR</name>
<feature type="non-terminal residue" evidence="3">
    <location>
        <position position="306"/>
    </location>
</feature>
<evidence type="ECO:0000313" key="3">
    <source>
        <dbReference type="EMBL" id="KAL0564041.1"/>
    </source>
</evidence>
<evidence type="ECO:0000256" key="1">
    <source>
        <dbReference type="ARBA" id="ARBA00023125"/>
    </source>
</evidence>
<dbReference type="Gene3D" id="1.10.150.130">
    <property type="match status" value="1"/>
</dbReference>
<feature type="region of interest" description="Disordered" evidence="2">
    <location>
        <begin position="1"/>
        <end position="46"/>
    </location>
</feature>
<sequence length="306" mass="33186">MARYTHLSGHRRHSTSSLSQTAPLAAPPFARGTNRPRSTSNSISLNSGGSFSNLTLSSSSPSSRNSLSSRARSVLGNAYSQDVRRRINSAYFRFLGWADDSPKWRSHPLSPPPEDCLVEYISHSMAEVYAPATARRAIGYLRIYYEEQGYSWLGGGAVQRALKGVARMVHPSSVKAKREPVTLEMLDALASNLHLGEDSDIGRFDSAVMAAASTAFYGQLRLGEILPSSSSTSNYNHRRLPVAGDLSLTEDQLSYSLHLPSTKTSIHQGVDVLIPSQAGDPTDPVTAIYSHLSANDPGDEAPLFSY</sequence>
<evidence type="ECO:0000313" key="4">
    <source>
        <dbReference type="Proteomes" id="UP001465976"/>
    </source>
</evidence>
<keyword evidence="1" id="KW-0238">DNA-binding</keyword>
<dbReference type="InterPro" id="IPR010998">
    <property type="entry name" value="Integrase_recombinase_N"/>
</dbReference>
<comment type="caution">
    <text evidence="3">The sequence shown here is derived from an EMBL/GenBank/DDBJ whole genome shotgun (WGS) entry which is preliminary data.</text>
</comment>
<organism evidence="3 4">
    <name type="scientific">Marasmius crinis-equi</name>
    <dbReference type="NCBI Taxonomy" id="585013"/>
    <lineage>
        <taxon>Eukaryota</taxon>
        <taxon>Fungi</taxon>
        <taxon>Dikarya</taxon>
        <taxon>Basidiomycota</taxon>
        <taxon>Agaricomycotina</taxon>
        <taxon>Agaricomycetes</taxon>
        <taxon>Agaricomycetidae</taxon>
        <taxon>Agaricales</taxon>
        <taxon>Marasmiineae</taxon>
        <taxon>Marasmiaceae</taxon>
        <taxon>Marasmius</taxon>
    </lineage>
</organism>
<feature type="compositionally biased region" description="Low complexity" evidence="2">
    <location>
        <begin position="37"/>
        <end position="46"/>
    </location>
</feature>